<name>A0A7S8E803_9CHLR</name>
<feature type="transmembrane region" description="Helical" evidence="7">
    <location>
        <begin position="248"/>
        <end position="270"/>
    </location>
</feature>
<dbReference type="Pfam" id="PF19300">
    <property type="entry name" value="BPD_transp_1_N"/>
    <property type="match status" value="1"/>
</dbReference>
<dbReference type="KEGG" id="pmet:G4Y79_20390"/>
<keyword evidence="10" id="KW-1185">Reference proteome</keyword>
<dbReference type="Pfam" id="PF00528">
    <property type="entry name" value="BPD_transp_1"/>
    <property type="match status" value="1"/>
</dbReference>
<gene>
    <name evidence="9" type="ORF">G4Y79_20390</name>
</gene>
<dbReference type="PROSITE" id="PS50928">
    <property type="entry name" value="ABC_TM1"/>
    <property type="match status" value="1"/>
</dbReference>
<feature type="transmembrane region" description="Helical" evidence="7">
    <location>
        <begin position="164"/>
        <end position="185"/>
    </location>
</feature>
<evidence type="ECO:0000256" key="4">
    <source>
        <dbReference type="ARBA" id="ARBA00022692"/>
    </source>
</evidence>
<keyword evidence="4 7" id="KW-0812">Transmembrane</keyword>
<keyword evidence="2 7" id="KW-0813">Transport</keyword>
<dbReference type="PANTHER" id="PTHR30465">
    <property type="entry name" value="INNER MEMBRANE ABC TRANSPORTER"/>
    <property type="match status" value="1"/>
</dbReference>
<comment type="subcellular location">
    <subcellularLocation>
        <location evidence="1 7">Cell membrane</location>
        <topology evidence="1 7">Multi-pass membrane protein</topology>
    </subcellularLocation>
</comment>
<comment type="similarity">
    <text evidence="7">Belongs to the binding-protein-dependent transport system permease family.</text>
</comment>
<feature type="transmembrane region" description="Helical" evidence="7">
    <location>
        <begin position="205"/>
        <end position="227"/>
    </location>
</feature>
<dbReference type="GO" id="GO:0005886">
    <property type="term" value="C:plasma membrane"/>
    <property type="evidence" value="ECO:0007669"/>
    <property type="project" value="UniProtKB-SubCell"/>
</dbReference>
<dbReference type="EMBL" id="CP062983">
    <property type="protein sequence ID" value="QPC82022.1"/>
    <property type="molecule type" value="Genomic_DNA"/>
</dbReference>
<evidence type="ECO:0000313" key="9">
    <source>
        <dbReference type="EMBL" id="QPC82022.1"/>
    </source>
</evidence>
<evidence type="ECO:0000259" key="8">
    <source>
        <dbReference type="PROSITE" id="PS50928"/>
    </source>
</evidence>
<dbReference type="Gene3D" id="1.10.3720.10">
    <property type="entry name" value="MetI-like"/>
    <property type="match status" value="1"/>
</dbReference>
<keyword evidence="5 7" id="KW-1133">Transmembrane helix</keyword>
<protein>
    <submittedName>
        <fullName evidence="9">ABC transporter permease</fullName>
    </submittedName>
</protein>
<feature type="transmembrane region" description="Helical" evidence="7">
    <location>
        <begin position="131"/>
        <end position="152"/>
    </location>
</feature>
<evidence type="ECO:0000256" key="5">
    <source>
        <dbReference type="ARBA" id="ARBA00022989"/>
    </source>
</evidence>
<sequence length="336" mass="36629">MGAFIGRRVLWMVLVLFVVSIITFFLMRAVPGGPFDSERDFPDSVIENLEARFGLSDPLIIQYFRYIGQIIVPTVTEPGPPRSTSEDYLVSIDLPGGETTLRWMNFGPSLVVRSRSVTDIFRENLGVTVQLGFAAVLVALTIGLPAGIIAALNRNTVWDYVGMGIATIGVSVTAITLGPLLQYIFGVELGLLPISGWGTPEHVIMPAFTLGFSQAAIIARLTRASLLQVLNEDYIRTARAKGLNSRRILIVHVLKNGMIPVVTVLGPLVASLVTGSFVTEQIFAIPGIGRAYVQSIGNRDYTLIMGTTLLFAFALVIANTIVDLSYGWLDPRIRYN</sequence>
<dbReference type="Proteomes" id="UP000594468">
    <property type="component" value="Chromosome"/>
</dbReference>
<evidence type="ECO:0000313" key="10">
    <source>
        <dbReference type="Proteomes" id="UP000594468"/>
    </source>
</evidence>
<dbReference type="RefSeq" id="WP_195170092.1">
    <property type="nucleotide sequence ID" value="NZ_CP062983.1"/>
</dbReference>
<evidence type="ECO:0000256" key="3">
    <source>
        <dbReference type="ARBA" id="ARBA00022475"/>
    </source>
</evidence>
<organism evidence="9 10">
    <name type="scientific">Phototrophicus methaneseepsis</name>
    <dbReference type="NCBI Taxonomy" id="2710758"/>
    <lineage>
        <taxon>Bacteria</taxon>
        <taxon>Bacillati</taxon>
        <taxon>Chloroflexota</taxon>
        <taxon>Candidatus Thermofontia</taxon>
        <taxon>Phototrophicales</taxon>
        <taxon>Phototrophicaceae</taxon>
        <taxon>Phototrophicus</taxon>
    </lineage>
</organism>
<dbReference type="InterPro" id="IPR045621">
    <property type="entry name" value="BPD_transp_1_N"/>
</dbReference>
<feature type="transmembrane region" description="Helical" evidence="7">
    <location>
        <begin position="303"/>
        <end position="329"/>
    </location>
</feature>
<feature type="transmembrane region" description="Helical" evidence="7">
    <location>
        <begin position="9"/>
        <end position="30"/>
    </location>
</feature>
<evidence type="ECO:0000256" key="2">
    <source>
        <dbReference type="ARBA" id="ARBA00022448"/>
    </source>
</evidence>
<evidence type="ECO:0000256" key="7">
    <source>
        <dbReference type="RuleBase" id="RU363032"/>
    </source>
</evidence>
<dbReference type="SUPFAM" id="SSF161098">
    <property type="entry name" value="MetI-like"/>
    <property type="match status" value="1"/>
</dbReference>
<keyword evidence="3" id="KW-1003">Cell membrane</keyword>
<dbReference type="AlphaFoldDB" id="A0A7S8E803"/>
<keyword evidence="6 7" id="KW-0472">Membrane</keyword>
<dbReference type="InterPro" id="IPR035906">
    <property type="entry name" value="MetI-like_sf"/>
</dbReference>
<proteinExistence type="inferred from homology"/>
<evidence type="ECO:0000256" key="6">
    <source>
        <dbReference type="ARBA" id="ARBA00023136"/>
    </source>
</evidence>
<evidence type="ECO:0000256" key="1">
    <source>
        <dbReference type="ARBA" id="ARBA00004651"/>
    </source>
</evidence>
<dbReference type="PANTHER" id="PTHR30465:SF74">
    <property type="entry name" value="OLIGOPEPTIDE TRANSPORT SYSTEM PERMEASE PROTEIN OPPB"/>
    <property type="match status" value="1"/>
</dbReference>
<accession>A0A7S8E803</accession>
<reference evidence="9 10" key="1">
    <citation type="submission" date="2020-02" db="EMBL/GenBank/DDBJ databases">
        <authorList>
            <person name="Zheng R.K."/>
            <person name="Sun C.M."/>
        </authorList>
    </citation>
    <scope>NUCLEOTIDE SEQUENCE [LARGE SCALE GENOMIC DNA]</scope>
    <source>
        <strain evidence="10">rifampicinis</strain>
    </source>
</reference>
<feature type="domain" description="ABC transmembrane type-1" evidence="8">
    <location>
        <begin position="125"/>
        <end position="322"/>
    </location>
</feature>
<dbReference type="GO" id="GO:0055085">
    <property type="term" value="P:transmembrane transport"/>
    <property type="evidence" value="ECO:0007669"/>
    <property type="project" value="InterPro"/>
</dbReference>
<dbReference type="CDD" id="cd06261">
    <property type="entry name" value="TM_PBP2"/>
    <property type="match status" value="1"/>
</dbReference>
<dbReference type="InterPro" id="IPR000515">
    <property type="entry name" value="MetI-like"/>
</dbReference>